<evidence type="ECO:0000256" key="4">
    <source>
        <dbReference type="ARBA" id="ARBA00022777"/>
    </source>
</evidence>
<dbReference type="InterPro" id="IPR011009">
    <property type="entry name" value="Kinase-like_dom_sf"/>
</dbReference>
<evidence type="ECO:0000313" key="8">
    <source>
        <dbReference type="EMBL" id="KRX03159.1"/>
    </source>
</evidence>
<accession>A0A0V0QLX0</accession>
<dbReference type="PROSITE" id="PS00108">
    <property type="entry name" value="PROTEIN_KINASE_ST"/>
    <property type="match status" value="1"/>
</dbReference>
<proteinExistence type="predicted"/>
<feature type="domain" description="AGC-kinase C-terminal" evidence="7">
    <location>
        <begin position="165"/>
        <end position="231"/>
    </location>
</feature>
<keyword evidence="1" id="KW-0723">Serine/threonine-protein kinase</keyword>
<protein>
    <submittedName>
        <fullName evidence="8">Protein kinase-like domain</fullName>
    </submittedName>
</protein>
<sequence length="231" mass="27120">MARSVMNERNLLGKIDNGFMINMKWAFQDREYLYLVMDQLTGGDLDTHMQKHKFTEKQAQFCLACLILALEYLREKKIIHRDIKPQNIVFDDKGYLRLTDMGIAKPFKQNNSGDTSGTALYMAPEVPIGWSLEAADFINKLLQRKPKDRLGYYHIDQIKLHPWFNKFDWDKLQKKLLKPSYVPKVNKQQETQNNEDQSTQLQDQISALNSDILDNPKLQQQFAGYEYYGFK</sequence>
<dbReference type="InterPro" id="IPR000961">
    <property type="entry name" value="AGC-kinase_C"/>
</dbReference>
<evidence type="ECO:0000256" key="1">
    <source>
        <dbReference type="ARBA" id="ARBA00022527"/>
    </source>
</evidence>
<dbReference type="EMBL" id="LDAU01000144">
    <property type="protein sequence ID" value="KRX03159.1"/>
    <property type="molecule type" value="Genomic_DNA"/>
</dbReference>
<dbReference type="PANTHER" id="PTHR24353">
    <property type="entry name" value="CYCLIC NUCLEOTIDE-DEPENDENT PROTEIN KINASE"/>
    <property type="match status" value="1"/>
</dbReference>
<dbReference type="PROSITE" id="PS50011">
    <property type="entry name" value="PROTEIN_KINASE_DOM"/>
    <property type="match status" value="1"/>
</dbReference>
<dbReference type="SUPFAM" id="SSF56112">
    <property type="entry name" value="Protein kinase-like (PK-like)"/>
    <property type="match status" value="1"/>
</dbReference>
<comment type="caution">
    <text evidence="8">The sequence shown here is derived from an EMBL/GenBank/DDBJ whole genome shotgun (WGS) entry which is preliminary data.</text>
</comment>
<dbReference type="Gene3D" id="1.10.510.10">
    <property type="entry name" value="Transferase(Phosphotransferase) domain 1"/>
    <property type="match status" value="2"/>
</dbReference>
<evidence type="ECO:0000313" key="9">
    <source>
        <dbReference type="Proteomes" id="UP000054937"/>
    </source>
</evidence>
<keyword evidence="4 8" id="KW-0418">Kinase</keyword>
<keyword evidence="3" id="KW-0547">Nucleotide-binding</keyword>
<dbReference type="SMART" id="SM00220">
    <property type="entry name" value="S_TKc"/>
    <property type="match status" value="1"/>
</dbReference>
<evidence type="ECO:0000256" key="3">
    <source>
        <dbReference type="ARBA" id="ARBA00022741"/>
    </source>
</evidence>
<dbReference type="InParanoid" id="A0A0V0QLX0"/>
<evidence type="ECO:0000256" key="2">
    <source>
        <dbReference type="ARBA" id="ARBA00022679"/>
    </source>
</evidence>
<keyword evidence="9" id="KW-1185">Reference proteome</keyword>
<dbReference type="InterPro" id="IPR008271">
    <property type="entry name" value="Ser/Thr_kinase_AS"/>
</dbReference>
<evidence type="ECO:0000259" key="7">
    <source>
        <dbReference type="PROSITE" id="PS51285"/>
    </source>
</evidence>
<dbReference type="AlphaFoldDB" id="A0A0V0QLX0"/>
<name>A0A0V0QLX0_PSEPJ</name>
<dbReference type="InterPro" id="IPR000719">
    <property type="entry name" value="Prot_kinase_dom"/>
</dbReference>
<feature type="domain" description="Protein kinase" evidence="6">
    <location>
        <begin position="1"/>
        <end position="228"/>
    </location>
</feature>
<reference evidence="8 9" key="1">
    <citation type="journal article" date="2015" name="Sci. Rep.">
        <title>Genome of the facultative scuticociliatosis pathogen Pseudocohnilembus persalinus provides insight into its virulence through horizontal gene transfer.</title>
        <authorList>
            <person name="Xiong J."/>
            <person name="Wang G."/>
            <person name="Cheng J."/>
            <person name="Tian M."/>
            <person name="Pan X."/>
            <person name="Warren A."/>
            <person name="Jiang C."/>
            <person name="Yuan D."/>
            <person name="Miao W."/>
        </authorList>
    </citation>
    <scope>NUCLEOTIDE SEQUENCE [LARGE SCALE GENOMIC DNA]</scope>
    <source>
        <strain evidence="8">36N120E</strain>
    </source>
</reference>
<dbReference type="PROSITE" id="PS51285">
    <property type="entry name" value="AGC_KINASE_CTER"/>
    <property type="match status" value="1"/>
</dbReference>
<dbReference type="GO" id="GO:0005524">
    <property type="term" value="F:ATP binding"/>
    <property type="evidence" value="ECO:0007669"/>
    <property type="project" value="UniProtKB-KW"/>
</dbReference>
<keyword evidence="2" id="KW-0808">Transferase</keyword>
<dbReference type="Gene3D" id="3.30.200.20">
    <property type="entry name" value="Phosphorylase Kinase, domain 1"/>
    <property type="match status" value="2"/>
</dbReference>
<dbReference type="OrthoDB" id="354826at2759"/>
<gene>
    <name evidence="8" type="ORF">PPERSA_10240</name>
</gene>
<organism evidence="8 9">
    <name type="scientific">Pseudocohnilembus persalinus</name>
    <name type="common">Ciliate</name>
    <dbReference type="NCBI Taxonomy" id="266149"/>
    <lineage>
        <taxon>Eukaryota</taxon>
        <taxon>Sar</taxon>
        <taxon>Alveolata</taxon>
        <taxon>Ciliophora</taxon>
        <taxon>Intramacronucleata</taxon>
        <taxon>Oligohymenophorea</taxon>
        <taxon>Scuticociliatia</taxon>
        <taxon>Philasterida</taxon>
        <taxon>Pseudocohnilembidae</taxon>
        <taxon>Pseudocohnilembus</taxon>
    </lineage>
</organism>
<evidence type="ECO:0000259" key="6">
    <source>
        <dbReference type="PROSITE" id="PS50011"/>
    </source>
</evidence>
<keyword evidence="5" id="KW-0067">ATP-binding</keyword>
<dbReference type="Proteomes" id="UP000054937">
    <property type="component" value="Unassembled WGS sequence"/>
</dbReference>
<dbReference type="Pfam" id="PF00069">
    <property type="entry name" value="Pkinase"/>
    <property type="match status" value="1"/>
</dbReference>
<evidence type="ECO:0000256" key="5">
    <source>
        <dbReference type="ARBA" id="ARBA00022840"/>
    </source>
</evidence>
<dbReference type="GO" id="GO:0004674">
    <property type="term" value="F:protein serine/threonine kinase activity"/>
    <property type="evidence" value="ECO:0007669"/>
    <property type="project" value="UniProtKB-KW"/>
</dbReference>